<organism evidence="1 2">
    <name type="scientific">Magnetofaba australis IT-1</name>
    <dbReference type="NCBI Taxonomy" id="1434232"/>
    <lineage>
        <taxon>Bacteria</taxon>
        <taxon>Pseudomonadati</taxon>
        <taxon>Pseudomonadota</taxon>
        <taxon>Magnetococcia</taxon>
        <taxon>Magnetococcales</taxon>
        <taxon>Magnetococcaceae</taxon>
        <taxon>Magnetofaba</taxon>
    </lineage>
</organism>
<dbReference type="OrthoDB" id="9926822at2"/>
<accession>A0A1Y2K0R6</accession>
<dbReference type="STRING" id="1434232.MAIT1_01558"/>
<sequence length="95" mass="10749">MFEQLPHDEREALARIRNKTCVPSLLWQRIAAAAPDGDSEPLLLRRAVIARLQPALDLLQTRGYFQQVRINAEPGKPGWAQLTLQGVSPRFLLLH</sequence>
<dbReference type="AlphaFoldDB" id="A0A1Y2K0R6"/>
<proteinExistence type="predicted"/>
<reference evidence="1 2" key="1">
    <citation type="journal article" date="2016" name="BMC Genomics">
        <title>Combined genomic and structural analyses of a cultured magnetotactic bacterium reveals its niche adaptation to a dynamic environment.</title>
        <authorList>
            <person name="Araujo A.C."/>
            <person name="Morillo V."/>
            <person name="Cypriano J."/>
            <person name="Teixeira L.C."/>
            <person name="Leao P."/>
            <person name="Lyra S."/>
            <person name="Almeida L.G."/>
            <person name="Bazylinski D.A."/>
            <person name="Vasconcellos A.T."/>
            <person name="Abreu F."/>
            <person name="Lins U."/>
        </authorList>
    </citation>
    <scope>NUCLEOTIDE SEQUENCE [LARGE SCALE GENOMIC DNA]</scope>
    <source>
        <strain evidence="1 2">IT-1</strain>
    </source>
</reference>
<dbReference type="RefSeq" id="WP_085443444.1">
    <property type="nucleotide sequence ID" value="NZ_LVJN01000020.1"/>
</dbReference>
<dbReference type="EMBL" id="LVJN01000020">
    <property type="protein sequence ID" value="OSM01562.1"/>
    <property type="molecule type" value="Genomic_DNA"/>
</dbReference>
<evidence type="ECO:0000313" key="2">
    <source>
        <dbReference type="Proteomes" id="UP000194003"/>
    </source>
</evidence>
<gene>
    <name evidence="1" type="ORF">MAIT1_01558</name>
</gene>
<keyword evidence="2" id="KW-1185">Reference proteome</keyword>
<name>A0A1Y2K0R6_9PROT</name>
<protein>
    <submittedName>
        <fullName evidence="1">Uncharacterized protein</fullName>
    </submittedName>
</protein>
<evidence type="ECO:0000313" key="1">
    <source>
        <dbReference type="EMBL" id="OSM01562.1"/>
    </source>
</evidence>
<comment type="caution">
    <text evidence="1">The sequence shown here is derived from an EMBL/GenBank/DDBJ whole genome shotgun (WGS) entry which is preliminary data.</text>
</comment>
<dbReference type="Proteomes" id="UP000194003">
    <property type="component" value="Unassembled WGS sequence"/>
</dbReference>